<dbReference type="PANTHER" id="PTHR22946">
    <property type="entry name" value="DIENELACTONE HYDROLASE DOMAIN-CONTAINING PROTEIN-RELATED"/>
    <property type="match status" value="1"/>
</dbReference>
<reference evidence="4 5" key="1">
    <citation type="submission" date="2018-06" db="EMBL/GenBank/DDBJ databases">
        <title>Complete Genomes of Monosporascus.</title>
        <authorList>
            <person name="Robinson A.J."/>
            <person name="Natvig D.O."/>
        </authorList>
    </citation>
    <scope>NUCLEOTIDE SEQUENCE [LARGE SCALE GENOMIC DNA]</scope>
    <source>
        <strain evidence="4 5">CBS 609.92</strain>
    </source>
</reference>
<evidence type="ECO:0000313" key="4">
    <source>
        <dbReference type="EMBL" id="RYO86813.1"/>
    </source>
</evidence>
<dbReference type="InterPro" id="IPR050261">
    <property type="entry name" value="FrsA_esterase"/>
</dbReference>
<dbReference type="SUPFAM" id="SSF53474">
    <property type="entry name" value="alpha/beta-Hydrolases"/>
    <property type="match status" value="1"/>
</dbReference>
<accession>A0ABY0H7D6</accession>
<comment type="caution">
    <text evidence="4">The sequence shown here is derived from an EMBL/GenBank/DDBJ whole genome shotgun (WGS) entry which is preliminary data.</text>
</comment>
<organism evidence="4 5">
    <name type="scientific">Monosporascus cannonballus</name>
    <dbReference type="NCBI Taxonomy" id="155416"/>
    <lineage>
        <taxon>Eukaryota</taxon>
        <taxon>Fungi</taxon>
        <taxon>Dikarya</taxon>
        <taxon>Ascomycota</taxon>
        <taxon>Pezizomycotina</taxon>
        <taxon>Sordariomycetes</taxon>
        <taxon>Xylariomycetidae</taxon>
        <taxon>Xylariales</taxon>
        <taxon>Xylariales incertae sedis</taxon>
        <taxon>Monosporascus</taxon>
    </lineage>
</organism>
<feature type="domain" description="AB hydrolase-1" evidence="3">
    <location>
        <begin position="2"/>
        <end position="144"/>
    </location>
</feature>
<evidence type="ECO:0000256" key="2">
    <source>
        <dbReference type="ARBA" id="ARBA00038115"/>
    </source>
</evidence>
<sequence>MGYAVVTFDGPGQGLLLKQYEVTMRPDWETVVAQIIDHLVDFSSQHPDLELDMDSIAVSGASMGGSFALRAAAKPRIKTCASIDPFYHMWDFGTAHVSPNFMTAWIKGWIGQEFVDRLMGWLSAVSFQPKVGDNCHRDFLWLVLASRNSPAYEEVYLLCRGQ</sequence>
<dbReference type="PANTHER" id="PTHR22946:SF13">
    <property type="entry name" value="ALPHA_BETA HYDROLASE PSOB"/>
    <property type="match status" value="1"/>
</dbReference>
<dbReference type="InterPro" id="IPR029058">
    <property type="entry name" value="AB_hydrolase_fold"/>
</dbReference>
<proteinExistence type="inferred from homology"/>
<gene>
    <name evidence="4" type="ORF">DL762_004586</name>
</gene>
<protein>
    <recommendedName>
        <fullName evidence="3">AB hydrolase-1 domain-containing protein</fullName>
    </recommendedName>
</protein>
<evidence type="ECO:0000259" key="3">
    <source>
        <dbReference type="Pfam" id="PF12697"/>
    </source>
</evidence>
<evidence type="ECO:0000313" key="5">
    <source>
        <dbReference type="Proteomes" id="UP000294003"/>
    </source>
</evidence>
<dbReference type="Pfam" id="PF12697">
    <property type="entry name" value="Abhydrolase_6"/>
    <property type="match status" value="1"/>
</dbReference>
<comment type="similarity">
    <text evidence="2">Belongs to the AB hydrolase superfamily. FUS2 hydrolase family.</text>
</comment>
<keyword evidence="1" id="KW-0378">Hydrolase</keyword>
<keyword evidence="5" id="KW-1185">Reference proteome</keyword>
<dbReference type="Proteomes" id="UP000294003">
    <property type="component" value="Unassembled WGS sequence"/>
</dbReference>
<evidence type="ECO:0000256" key="1">
    <source>
        <dbReference type="ARBA" id="ARBA00022801"/>
    </source>
</evidence>
<name>A0ABY0H7D6_9PEZI</name>
<dbReference type="EMBL" id="QJNS01000109">
    <property type="protein sequence ID" value="RYO86813.1"/>
    <property type="molecule type" value="Genomic_DNA"/>
</dbReference>
<dbReference type="InterPro" id="IPR000073">
    <property type="entry name" value="AB_hydrolase_1"/>
</dbReference>
<dbReference type="Gene3D" id="3.40.50.1820">
    <property type="entry name" value="alpha/beta hydrolase"/>
    <property type="match status" value="1"/>
</dbReference>